<feature type="region of interest" description="Disordered" evidence="2">
    <location>
        <begin position="60"/>
        <end position="80"/>
    </location>
</feature>
<dbReference type="OMA" id="KKHEDHD"/>
<evidence type="ECO:0000256" key="2">
    <source>
        <dbReference type="SAM" id="MobiDB-lite"/>
    </source>
</evidence>
<dbReference type="RefSeq" id="XP_001441408.1">
    <property type="nucleotide sequence ID" value="XM_001441371.1"/>
</dbReference>
<evidence type="ECO:0000313" key="3">
    <source>
        <dbReference type="EMBL" id="CAK74011.1"/>
    </source>
</evidence>
<keyword evidence="4" id="KW-1185">Reference proteome</keyword>
<name>A0CT94_PARTE</name>
<dbReference type="InParanoid" id="A0CT94"/>
<keyword evidence="1" id="KW-0175">Coiled coil</keyword>
<reference evidence="3 4" key="1">
    <citation type="journal article" date="2006" name="Nature">
        <title>Global trends of whole-genome duplications revealed by the ciliate Paramecium tetraurelia.</title>
        <authorList>
            <consortium name="Genoscope"/>
            <person name="Aury J.-M."/>
            <person name="Jaillon O."/>
            <person name="Duret L."/>
            <person name="Noel B."/>
            <person name="Jubin C."/>
            <person name="Porcel B.M."/>
            <person name="Segurens B."/>
            <person name="Daubin V."/>
            <person name="Anthouard V."/>
            <person name="Aiach N."/>
            <person name="Arnaiz O."/>
            <person name="Billaut A."/>
            <person name="Beisson J."/>
            <person name="Blanc I."/>
            <person name="Bouhouche K."/>
            <person name="Camara F."/>
            <person name="Duharcourt S."/>
            <person name="Guigo R."/>
            <person name="Gogendeau D."/>
            <person name="Katinka M."/>
            <person name="Keller A.-M."/>
            <person name="Kissmehl R."/>
            <person name="Klotz C."/>
            <person name="Koll F."/>
            <person name="Le Moue A."/>
            <person name="Lepere C."/>
            <person name="Malinsky S."/>
            <person name="Nowacki M."/>
            <person name="Nowak J.K."/>
            <person name="Plattner H."/>
            <person name="Poulain J."/>
            <person name="Ruiz F."/>
            <person name="Serrano V."/>
            <person name="Zagulski M."/>
            <person name="Dessen P."/>
            <person name="Betermier M."/>
            <person name="Weissenbach J."/>
            <person name="Scarpelli C."/>
            <person name="Schachter V."/>
            <person name="Sperling L."/>
            <person name="Meyer E."/>
            <person name="Cohen J."/>
            <person name="Wincker P."/>
        </authorList>
    </citation>
    <scope>NUCLEOTIDE SEQUENCE [LARGE SCALE GENOMIC DNA]</scope>
    <source>
        <strain evidence="3 4">Stock d4-2</strain>
    </source>
</reference>
<evidence type="ECO:0000313" key="4">
    <source>
        <dbReference type="Proteomes" id="UP000000600"/>
    </source>
</evidence>
<protein>
    <submittedName>
        <fullName evidence="3">Uncharacterized protein</fullName>
    </submittedName>
</protein>
<dbReference type="AlphaFoldDB" id="A0CT94"/>
<dbReference type="KEGG" id="ptm:GSPATT00010245001"/>
<sequence>MKIYKSFAFDQNIPQSDYEKYINPDDLLNESFEELKGEFKNYRTKKGRDIIKQEMEMRKQSQMKRKKNQSGLVVQQKKHEDHDNQKDVLGNIGFLIRQQERKCKQIKKETCSKLWLGLYNDETENPVIYLWGQFRKTDVTKQPIFSQEDFAKLIQREDEDELIQTQIRTMHKPRECFKTRFIEKQIPLYKNMEQSSEIDSKKQVDSKILTKSNKTIKQFGLQQSRESPSNAMFDGEAKRISKSYLYKTWFKGEDMQNKKYKKPRRTESYHKAAAQREEIKSQLKERAQVAFKRYESMGKTWEKFGVFSQDILDFRMQTLKEAKIQRLLLEQQEHDLNKVEQNEQRESDMLTRLVKVITKPNSDNKEEVKTNFEYHEQRLKDMRTRTRQIQRAGF</sequence>
<evidence type="ECO:0000256" key="1">
    <source>
        <dbReference type="SAM" id="Coils"/>
    </source>
</evidence>
<organism evidence="3 4">
    <name type="scientific">Paramecium tetraurelia</name>
    <dbReference type="NCBI Taxonomy" id="5888"/>
    <lineage>
        <taxon>Eukaryota</taxon>
        <taxon>Sar</taxon>
        <taxon>Alveolata</taxon>
        <taxon>Ciliophora</taxon>
        <taxon>Intramacronucleata</taxon>
        <taxon>Oligohymenophorea</taxon>
        <taxon>Peniculida</taxon>
        <taxon>Parameciidae</taxon>
        <taxon>Paramecium</taxon>
    </lineage>
</organism>
<gene>
    <name evidence="3" type="ORF">GSPATT00010245001</name>
</gene>
<feature type="coiled-coil region" evidence="1">
    <location>
        <begin position="322"/>
        <end position="349"/>
    </location>
</feature>
<dbReference type="EMBL" id="CT868174">
    <property type="protein sequence ID" value="CAK74011.1"/>
    <property type="molecule type" value="Genomic_DNA"/>
</dbReference>
<dbReference type="OrthoDB" id="289076at2759"/>
<dbReference type="GeneID" id="5027193"/>
<accession>A0CT94</accession>
<dbReference type="Proteomes" id="UP000000600">
    <property type="component" value="Unassembled WGS sequence"/>
</dbReference>
<proteinExistence type="predicted"/>
<dbReference type="HOGENOM" id="CLU_716592_0_0_1"/>